<name>A0ACC2UA75_9FUNG</name>
<proteinExistence type="predicted"/>
<protein>
    <submittedName>
        <fullName evidence="1">Uncharacterized protein</fullName>
    </submittedName>
</protein>
<gene>
    <name evidence="1" type="ORF">DSO57_1031076</name>
</gene>
<comment type="caution">
    <text evidence="1">The sequence shown here is derived from an EMBL/GenBank/DDBJ whole genome shotgun (WGS) entry which is preliminary data.</text>
</comment>
<evidence type="ECO:0000313" key="2">
    <source>
        <dbReference type="Proteomes" id="UP001165960"/>
    </source>
</evidence>
<evidence type="ECO:0000313" key="1">
    <source>
        <dbReference type="EMBL" id="KAJ9083794.1"/>
    </source>
</evidence>
<keyword evidence="2" id="KW-1185">Reference proteome</keyword>
<sequence>MAQITGYLEKFRSSDNDFRFMAATDLIELLSLPDFLLEDHLGIKVVDGVLDLLKDTNSHGETRNVAVKCLGPLSCKATVGAFTKMLDNLLALLENSDLELRELAALGLKTIITSIPTQEADKKKILKEYVPKLIDLLPKSTYESQYELLEVLNELITRFGHFIFVTTEGLPDKDLQIKCVDAIVPLLRHPRSSLRKRSSLVLGALAGNLAPEQFDQLTATLMQGLNSTKKGETTGASPIELAKILIHCFAVLSRAATYQFGKSIPQVAPLVIEHFFRDDDELCDACLQACESFSLLCPIEMIPHVPEVARLSLEFLTHDPNYAEDSGDESDQDKMEEGPDDDEFDEDFDDEFSNDDDDSWKVRRTCAKTLCSLVNIYPEKLQFFYDMISLKLISRFNEREEAVRVEVLQAFTALLHQTFSQDMHLVKGLSSNEIEYEAIREVDGISNKRRKVQTPAGSPPPSAVATQQGILDQLPRIVSKISTQLSGKSAATKQACLALLTELTRTLPGALGSYLPKLAPGIQVVLEADAGPGASLIVSSAPKLEALIFLRELLRTHQPGTFHDQLTWLCPTILEYLPSNVSKLSEESFQVCRELIKSMQPVLLSDPSLYEEVPEAADHLRLIHSKLTECMELEQSVRERGTRTAAVLLFHTGNLLPEELGRTVSSLLTCVISELVGLTSIQAFTTIFNSPALTWTGDGAGVGLLPQAAELFQALIPNLRKGSRPLRISSLECMVTIQRCLASHSVAMDSLVAQLEVMLLEFDLQELSLALTLLINVLAPANSTEVRVEALGLLDQPGLFAKLIRLPLSSHLQGVACEQYNQLLLAMLNVAAIGQDSKLAGRCVDGFLSHVIGGKLEYSSSKLAFSNLAHSLSVVIQASSIPQFVPIFTSAAQNSQAAVNERYLSFLVLGRLSLSNDISSYVNLFSCSLACFEDSNAELRLVAASAMGNFVTSNLTTLFPQLIQKIRNHDQHRYLFLHAFKEVITQYVAQELQDDSMEQFVGEFWDLLILDQAAQKSEESTRNIVAECLGILTMAYPARFLPKLHSQIQNESKEVRCVVITAIRSTFHISKGQSGLTSLLKPYMTDFLSLLKDPELEVRRLTLMTLNAAAHQRPALIQHALISILPLLFAETEIKPELIHIVIMGPFKHKVDEGLENRKAAYECIYTLLDTCLTYLNINTICSSLLLAGLQDSHEIKLLTHMLIVRLAKLTPAYLRRNLEPLVQPMADDLAVEIKENALRQEAEKHTELVRSTLRAMVAMETISEGYPHPQFDRLRYTILEGAFKDDYKNLMASYKVV</sequence>
<reference evidence="1" key="1">
    <citation type="submission" date="2022-04" db="EMBL/GenBank/DDBJ databases">
        <title>Genome of the entomopathogenic fungus Entomophthora muscae.</title>
        <authorList>
            <person name="Elya C."/>
            <person name="Lovett B.R."/>
            <person name="Lee E."/>
            <person name="Macias A.M."/>
            <person name="Hajek A.E."/>
            <person name="De Bivort B.L."/>
            <person name="Kasson M.T."/>
            <person name="De Fine Licht H.H."/>
            <person name="Stajich J.E."/>
        </authorList>
    </citation>
    <scope>NUCLEOTIDE SEQUENCE</scope>
    <source>
        <strain evidence="1">Berkeley</strain>
    </source>
</reference>
<accession>A0ACC2UA75</accession>
<dbReference type="EMBL" id="QTSX02000930">
    <property type="protein sequence ID" value="KAJ9083794.1"/>
    <property type="molecule type" value="Genomic_DNA"/>
</dbReference>
<dbReference type="Proteomes" id="UP001165960">
    <property type="component" value="Unassembled WGS sequence"/>
</dbReference>
<organism evidence="1 2">
    <name type="scientific">Entomophthora muscae</name>
    <dbReference type="NCBI Taxonomy" id="34485"/>
    <lineage>
        <taxon>Eukaryota</taxon>
        <taxon>Fungi</taxon>
        <taxon>Fungi incertae sedis</taxon>
        <taxon>Zoopagomycota</taxon>
        <taxon>Entomophthoromycotina</taxon>
        <taxon>Entomophthoromycetes</taxon>
        <taxon>Entomophthorales</taxon>
        <taxon>Entomophthoraceae</taxon>
        <taxon>Entomophthora</taxon>
    </lineage>
</organism>